<evidence type="ECO:0000313" key="2">
    <source>
        <dbReference type="EMBL" id="MBO1806342.1"/>
    </source>
</evidence>
<keyword evidence="1" id="KW-0812">Transmembrane</keyword>
<dbReference type="AlphaFoldDB" id="A0A939M1L7"/>
<keyword evidence="1" id="KW-1133">Transmembrane helix</keyword>
<sequence length="243" mass="25926">MIRRRSPRTIPLRYDDGFRGAIAMVASFLVLLIVALAVALTDLGALRDLPWFMTGACLGLAGFSFIFVIWTHRVFTGASPEEAKRIAGKQYLQGPSRISRLLGFGDEGNWALTAAATALVVAIAAAAIGARSGGLWLPVLVLATAASSWATMVYAFALRYFRLHSAGECIEFDLDPETEGEPRFIDFVSMSVMVSSVGALSAGHPRTRAGLAAVRTHTFIAFAFNALVVAMTVSLVTALITSV</sequence>
<evidence type="ECO:0000256" key="1">
    <source>
        <dbReference type="SAM" id="Phobius"/>
    </source>
</evidence>
<keyword evidence="1" id="KW-0472">Membrane</keyword>
<dbReference type="EMBL" id="JAGDYL010000029">
    <property type="protein sequence ID" value="MBO1806342.1"/>
    <property type="molecule type" value="Genomic_DNA"/>
</dbReference>
<feature type="transmembrane region" description="Helical" evidence="1">
    <location>
        <begin position="51"/>
        <end position="70"/>
    </location>
</feature>
<evidence type="ECO:0000313" key="3">
    <source>
        <dbReference type="Proteomes" id="UP000664398"/>
    </source>
</evidence>
<feature type="transmembrane region" description="Helical" evidence="1">
    <location>
        <begin position="21"/>
        <end position="39"/>
    </location>
</feature>
<accession>A0A939M1L7</accession>
<protein>
    <submittedName>
        <fullName evidence="2">DUF1345 domain-containing protein</fullName>
    </submittedName>
</protein>
<proteinExistence type="predicted"/>
<comment type="caution">
    <text evidence="2">The sequence shown here is derived from an EMBL/GenBank/DDBJ whole genome shotgun (WGS) entry which is preliminary data.</text>
</comment>
<keyword evidence="3" id="KW-1185">Reference proteome</keyword>
<dbReference type="Proteomes" id="UP000664398">
    <property type="component" value="Unassembled WGS sequence"/>
</dbReference>
<name>A0A939M1L7_9MICO</name>
<feature type="transmembrane region" description="Helical" evidence="1">
    <location>
        <begin position="110"/>
        <end position="129"/>
    </location>
</feature>
<organism evidence="2 3">
    <name type="scientific">Leucobacter ruminantium</name>
    <dbReference type="NCBI Taxonomy" id="1289170"/>
    <lineage>
        <taxon>Bacteria</taxon>
        <taxon>Bacillati</taxon>
        <taxon>Actinomycetota</taxon>
        <taxon>Actinomycetes</taxon>
        <taxon>Micrococcales</taxon>
        <taxon>Microbacteriaceae</taxon>
        <taxon>Leucobacter</taxon>
    </lineage>
</organism>
<dbReference type="Pfam" id="PF07077">
    <property type="entry name" value="DUF1345"/>
    <property type="match status" value="1"/>
</dbReference>
<reference evidence="2" key="1">
    <citation type="submission" date="2021-03" db="EMBL/GenBank/DDBJ databases">
        <title>Leucobacter chromiisoli sp. nov., isolated from chromium-containing soil of chemical plant.</title>
        <authorList>
            <person name="Xu Z."/>
        </authorList>
    </citation>
    <scope>NUCLEOTIDE SEQUENCE</scope>
    <source>
        <strain evidence="2">A2</strain>
    </source>
</reference>
<gene>
    <name evidence="2" type="ORF">J4H91_13600</name>
</gene>
<dbReference type="RefSeq" id="WP_208046800.1">
    <property type="nucleotide sequence ID" value="NZ_JAGDYL010000029.1"/>
</dbReference>
<feature type="transmembrane region" description="Helical" evidence="1">
    <location>
        <begin position="218"/>
        <end position="240"/>
    </location>
</feature>
<dbReference type="InterPro" id="IPR009781">
    <property type="entry name" value="DUF1345"/>
</dbReference>
<feature type="transmembrane region" description="Helical" evidence="1">
    <location>
        <begin position="135"/>
        <end position="157"/>
    </location>
</feature>